<dbReference type="AlphaFoldDB" id="A0A937AM59"/>
<dbReference type="Proteomes" id="UP000642920">
    <property type="component" value="Unassembled WGS sequence"/>
</dbReference>
<evidence type="ECO:0000313" key="2">
    <source>
        <dbReference type="Proteomes" id="UP000642920"/>
    </source>
</evidence>
<reference evidence="1" key="1">
    <citation type="submission" date="2021-01" db="EMBL/GenBank/DDBJ databases">
        <title>Marivirga sp. nov., isolated from intertidal surface sediments.</title>
        <authorList>
            <person name="Zhang M."/>
        </authorList>
    </citation>
    <scope>NUCLEOTIDE SEQUENCE</scope>
    <source>
        <strain evidence="1">SM1354</strain>
    </source>
</reference>
<dbReference type="EMBL" id="JAERQG010000002">
    <property type="protein sequence ID" value="MBL0765222.1"/>
    <property type="molecule type" value="Genomic_DNA"/>
</dbReference>
<name>A0A937AM59_9BACT</name>
<comment type="caution">
    <text evidence="1">The sequence shown here is derived from an EMBL/GenBank/DDBJ whole genome shotgun (WGS) entry which is preliminary data.</text>
</comment>
<proteinExistence type="predicted"/>
<gene>
    <name evidence="1" type="ORF">JKP34_08185</name>
</gene>
<accession>A0A937AM59</accession>
<protein>
    <submittedName>
        <fullName evidence="1">Uncharacterized protein</fullName>
    </submittedName>
</protein>
<sequence>MRVIGELPNPNCKITLFNWNEKYLVKFEIGMYEQTYKIDEYEVADEEALKALITDEFITKVMTRFDEMHTDWGTLIN</sequence>
<dbReference type="RefSeq" id="WP_201919640.1">
    <property type="nucleotide sequence ID" value="NZ_JAERQG010000002.1"/>
</dbReference>
<evidence type="ECO:0000313" key="1">
    <source>
        <dbReference type="EMBL" id="MBL0765222.1"/>
    </source>
</evidence>
<keyword evidence="2" id="KW-1185">Reference proteome</keyword>
<organism evidence="1 2">
    <name type="scientific">Marivirga atlantica</name>
    <dbReference type="NCBI Taxonomy" id="1548457"/>
    <lineage>
        <taxon>Bacteria</taxon>
        <taxon>Pseudomonadati</taxon>
        <taxon>Bacteroidota</taxon>
        <taxon>Cytophagia</taxon>
        <taxon>Cytophagales</taxon>
        <taxon>Marivirgaceae</taxon>
        <taxon>Marivirga</taxon>
    </lineage>
</organism>